<keyword evidence="4" id="KW-1133">Transmembrane helix</keyword>
<keyword evidence="8" id="KW-1185">Reference proteome</keyword>
<evidence type="ECO:0000313" key="7">
    <source>
        <dbReference type="EMBL" id="RRQ03909.1"/>
    </source>
</evidence>
<dbReference type="GO" id="GO:0005886">
    <property type="term" value="C:plasma membrane"/>
    <property type="evidence" value="ECO:0007669"/>
    <property type="project" value="UniProtKB-SubCell"/>
</dbReference>
<organism evidence="7 8">
    <name type="scientific">Corynebacterium bovis</name>
    <dbReference type="NCBI Taxonomy" id="36808"/>
    <lineage>
        <taxon>Bacteria</taxon>
        <taxon>Bacillati</taxon>
        <taxon>Actinomycetota</taxon>
        <taxon>Actinomycetes</taxon>
        <taxon>Mycobacteriales</taxon>
        <taxon>Corynebacteriaceae</taxon>
        <taxon>Corynebacterium</taxon>
    </lineage>
</organism>
<name>A0A3R8PIY5_9CORY</name>
<comment type="caution">
    <text evidence="7">The sequence shown here is derived from an EMBL/GenBank/DDBJ whole genome shotgun (WGS) entry which is preliminary data.</text>
</comment>
<evidence type="ECO:0000256" key="3">
    <source>
        <dbReference type="ARBA" id="ARBA00022692"/>
    </source>
</evidence>
<keyword evidence="3" id="KW-0812">Transmembrane</keyword>
<dbReference type="InterPro" id="IPR052027">
    <property type="entry name" value="PspC"/>
</dbReference>
<dbReference type="InterPro" id="IPR007168">
    <property type="entry name" value="Phageshock_PspC_N"/>
</dbReference>
<dbReference type="Proteomes" id="UP000278422">
    <property type="component" value="Unassembled WGS sequence"/>
</dbReference>
<evidence type="ECO:0000256" key="4">
    <source>
        <dbReference type="ARBA" id="ARBA00022989"/>
    </source>
</evidence>
<dbReference type="PANTHER" id="PTHR33885:SF3">
    <property type="entry name" value="PHAGE SHOCK PROTEIN C"/>
    <property type="match status" value="1"/>
</dbReference>
<dbReference type="EMBL" id="PQNQ01000013">
    <property type="protein sequence ID" value="RRQ03909.1"/>
    <property type="molecule type" value="Genomic_DNA"/>
</dbReference>
<evidence type="ECO:0000256" key="1">
    <source>
        <dbReference type="ARBA" id="ARBA00004162"/>
    </source>
</evidence>
<evidence type="ECO:0000256" key="5">
    <source>
        <dbReference type="ARBA" id="ARBA00023136"/>
    </source>
</evidence>
<dbReference type="Pfam" id="PF04024">
    <property type="entry name" value="PspC"/>
    <property type="match status" value="1"/>
</dbReference>
<protein>
    <submittedName>
        <fullName evidence="7">PspC domain-containing protein</fullName>
    </submittedName>
</protein>
<reference evidence="7 8" key="1">
    <citation type="submission" date="2018-01" db="EMBL/GenBank/DDBJ databases">
        <title>Twenty Corynebacterium bovis Genomes.</title>
        <authorList>
            <person name="Gulvik C.A."/>
        </authorList>
    </citation>
    <scope>NUCLEOTIDE SEQUENCE [LARGE SCALE GENOMIC DNA]</scope>
    <source>
        <strain evidence="7 8">16-2004</strain>
    </source>
</reference>
<dbReference type="GeneID" id="60808212"/>
<evidence type="ECO:0000259" key="6">
    <source>
        <dbReference type="Pfam" id="PF04024"/>
    </source>
</evidence>
<comment type="subcellular location">
    <subcellularLocation>
        <location evidence="1">Cell membrane</location>
        <topology evidence="1">Single-pass membrane protein</topology>
    </subcellularLocation>
</comment>
<evidence type="ECO:0000313" key="8">
    <source>
        <dbReference type="Proteomes" id="UP000278422"/>
    </source>
</evidence>
<accession>A0A3R8PIY5</accession>
<dbReference type="RefSeq" id="WP_010270027.1">
    <property type="nucleotide sequence ID" value="NZ_CP066067.1"/>
</dbReference>
<evidence type="ECO:0000256" key="2">
    <source>
        <dbReference type="ARBA" id="ARBA00022475"/>
    </source>
</evidence>
<dbReference type="OrthoDB" id="7359894at2"/>
<sequence length="66" mass="7206">MNTERSPRPRLRRSSTNRVIAGVCGGIAEYLGVSAKVLRALVILSVLLPGPQVIFYIAAWILMPRG</sequence>
<proteinExistence type="predicted"/>
<dbReference type="PANTHER" id="PTHR33885">
    <property type="entry name" value="PHAGE SHOCK PROTEIN C"/>
    <property type="match status" value="1"/>
</dbReference>
<feature type="domain" description="Phage shock protein PspC N-terminal" evidence="6">
    <location>
        <begin position="10"/>
        <end position="65"/>
    </location>
</feature>
<gene>
    <name evidence="7" type="ORF">CXF42_05860</name>
</gene>
<keyword evidence="2" id="KW-1003">Cell membrane</keyword>
<dbReference type="AlphaFoldDB" id="A0A3R8PIY5"/>
<keyword evidence="5" id="KW-0472">Membrane</keyword>